<reference evidence="8 9" key="1">
    <citation type="submission" date="2020-07" db="EMBL/GenBank/DDBJ databases">
        <title>Sequencing the genomes of 1000 actinobacteria strains.</title>
        <authorList>
            <person name="Klenk H.-P."/>
        </authorList>
    </citation>
    <scope>NUCLEOTIDE SEQUENCE [LARGE SCALE GENOMIC DNA]</scope>
    <source>
        <strain evidence="8 9">DSM 19970</strain>
    </source>
</reference>
<feature type="signal peptide" evidence="6">
    <location>
        <begin position="1"/>
        <end position="31"/>
    </location>
</feature>
<organism evidence="8 9">
    <name type="scientific">Demequina lutea</name>
    <dbReference type="NCBI Taxonomy" id="431489"/>
    <lineage>
        <taxon>Bacteria</taxon>
        <taxon>Bacillati</taxon>
        <taxon>Actinomycetota</taxon>
        <taxon>Actinomycetes</taxon>
        <taxon>Micrococcales</taxon>
        <taxon>Demequinaceae</taxon>
        <taxon>Demequina</taxon>
    </lineage>
</organism>
<dbReference type="PRINTS" id="PR00337">
    <property type="entry name" value="LEUILEVALBP"/>
</dbReference>
<evidence type="ECO:0000256" key="5">
    <source>
        <dbReference type="SAM" id="MobiDB-lite"/>
    </source>
</evidence>
<keyword evidence="3 6" id="KW-0732">Signal</keyword>
<keyword evidence="4" id="KW-0029">Amino-acid transport</keyword>
<gene>
    <name evidence="8" type="ORF">BKA03_000309</name>
</gene>
<name>A0A7Y9Z8I7_9MICO</name>
<dbReference type="GO" id="GO:0006865">
    <property type="term" value="P:amino acid transport"/>
    <property type="evidence" value="ECO:0007669"/>
    <property type="project" value="UniProtKB-KW"/>
</dbReference>
<feature type="domain" description="Leucine-binding protein" evidence="7">
    <location>
        <begin position="65"/>
        <end position="410"/>
    </location>
</feature>
<dbReference type="Proteomes" id="UP000547973">
    <property type="component" value="Unassembled WGS sequence"/>
</dbReference>
<dbReference type="SUPFAM" id="SSF53822">
    <property type="entry name" value="Periplasmic binding protein-like I"/>
    <property type="match status" value="1"/>
</dbReference>
<accession>A0A7Y9Z8I7</accession>
<dbReference type="EMBL" id="JACBZO010000001">
    <property type="protein sequence ID" value="NYI40190.1"/>
    <property type="molecule type" value="Genomic_DNA"/>
</dbReference>
<evidence type="ECO:0000256" key="4">
    <source>
        <dbReference type="ARBA" id="ARBA00022970"/>
    </source>
</evidence>
<protein>
    <submittedName>
        <fullName evidence="8">Branched-chain amino acid transport system substrate-binding protein</fullName>
    </submittedName>
</protein>
<sequence length="437" mass="45786">MMQLPTRKSLSGKRRWLRAFGLTTAMVMVLAACSTSTSTPTSSAPTGGASTSGTPTAGPPADTSPLTIGISLSLTGDFADPGKAAQRGYELWASDVNKKGGILGRQVTLKIVNDASSPDQVVTNYTNLITQDKVDIVLGPFSSLLTIPASRVAKRYGYSFIEPAGGGPSVFAQKLDNLFFVQPAQTTNGGDVFADYILSLPADQQPKTAAYLKLDDPFAAPIAANIQARFEAAGIQTVYDQTYPSETADLTPVVSGMAATHPDVVIGGTQSLDAFGIVKAMIQLKSNPKWMFLSNGANSPVEFPDKVGAANTEGVFSSGDWYPGSTQPSSAPFIASYTAMYGGDANSIDPTSAEAYSAGMLLEQVAAKTGKIDNATIISTLHSGKWPTLVGDLSWDKYGVPQGEYLLEQWIGGKLVTVYPAASAQHAPVAPKPPWAG</sequence>
<feature type="region of interest" description="Disordered" evidence="5">
    <location>
        <begin position="36"/>
        <end position="62"/>
    </location>
</feature>
<dbReference type="InterPro" id="IPR000709">
    <property type="entry name" value="Leu_Ile_Val-bd"/>
</dbReference>
<dbReference type="InterPro" id="IPR028082">
    <property type="entry name" value="Peripla_BP_I"/>
</dbReference>
<proteinExistence type="inferred from homology"/>
<evidence type="ECO:0000256" key="1">
    <source>
        <dbReference type="ARBA" id="ARBA00010062"/>
    </source>
</evidence>
<dbReference type="PROSITE" id="PS51257">
    <property type="entry name" value="PROKAR_LIPOPROTEIN"/>
    <property type="match status" value="1"/>
</dbReference>
<evidence type="ECO:0000256" key="6">
    <source>
        <dbReference type="SAM" id="SignalP"/>
    </source>
</evidence>
<evidence type="ECO:0000259" key="7">
    <source>
        <dbReference type="Pfam" id="PF13458"/>
    </source>
</evidence>
<dbReference type="RefSeq" id="WP_083971436.1">
    <property type="nucleotide sequence ID" value="NZ_BBRC01000004.1"/>
</dbReference>
<evidence type="ECO:0000256" key="3">
    <source>
        <dbReference type="ARBA" id="ARBA00022729"/>
    </source>
</evidence>
<evidence type="ECO:0000313" key="9">
    <source>
        <dbReference type="Proteomes" id="UP000547973"/>
    </source>
</evidence>
<comment type="caution">
    <text evidence="8">The sequence shown here is derived from an EMBL/GenBank/DDBJ whole genome shotgun (WGS) entry which is preliminary data.</text>
</comment>
<dbReference type="AlphaFoldDB" id="A0A7Y9Z8I7"/>
<evidence type="ECO:0000256" key="2">
    <source>
        <dbReference type="ARBA" id="ARBA00022448"/>
    </source>
</evidence>
<dbReference type="OrthoDB" id="7337537at2"/>
<dbReference type="InterPro" id="IPR028081">
    <property type="entry name" value="Leu-bd"/>
</dbReference>
<keyword evidence="9" id="KW-1185">Reference proteome</keyword>
<dbReference type="Gene3D" id="3.40.50.2300">
    <property type="match status" value="2"/>
</dbReference>
<dbReference type="CDD" id="cd06338">
    <property type="entry name" value="PBP1_ABC_ligand_binding-like"/>
    <property type="match status" value="1"/>
</dbReference>
<dbReference type="InterPro" id="IPR051010">
    <property type="entry name" value="BCAA_transport"/>
</dbReference>
<feature type="chain" id="PRO_5038445107" evidence="6">
    <location>
        <begin position="32"/>
        <end position="437"/>
    </location>
</feature>
<evidence type="ECO:0000313" key="8">
    <source>
        <dbReference type="EMBL" id="NYI40190.1"/>
    </source>
</evidence>
<comment type="similarity">
    <text evidence="1">Belongs to the leucine-binding protein family.</text>
</comment>
<dbReference type="Pfam" id="PF13458">
    <property type="entry name" value="Peripla_BP_6"/>
    <property type="match status" value="1"/>
</dbReference>
<dbReference type="PANTHER" id="PTHR30483:SF37">
    <property type="entry name" value="ABC TRANSPORTER SUBSTRATE-BINDING PROTEIN"/>
    <property type="match status" value="1"/>
</dbReference>
<keyword evidence="2" id="KW-0813">Transport</keyword>
<dbReference type="PANTHER" id="PTHR30483">
    <property type="entry name" value="LEUCINE-SPECIFIC-BINDING PROTEIN"/>
    <property type="match status" value="1"/>
</dbReference>